<sequence>MVRVAQGLLTDRYPGGSPDGSRVRTSRFLDESELTPARLETIRGLDETARGRGQSRAQLAPAWALRDQRVTSLIIGASGVAQLEQNLGALDHLALPDGELSAIDKLLADDRAQRPEHRLECRRDCPVLRHDLASVVDDAVREAVGHGAAVVHARHLVDVDRREGRLERGELLGGELAGPRAAAGLQAVAAVAADDEPVVDAGDAALPGERHQDVPRGDGGGTAAGGARARAAVRGAAGARRRGGTGGGSAAGAAGGAAGVPGAPGERQGDESGGCGSEWGPRRHCWISIHGCLFLRSL</sequence>
<dbReference type="PANTHER" id="PTHR43150">
    <property type="entry name" value="HYPERKINETIC, ISOFORM M"/>
    <property type="match status" value="1"/>
</dbReference>
<protein>
    <submittedName>
        <fullName evidence="6">Aldo/keto reductase</fullName>
    </submittedName>
</protein>
<proteinExistence type="inferred from homology"/>
<evidence type="ECO:0000256" key="3">
    <source>
        <dbReference type="ARBA" id="ARBA00023002"/>
    </source>
</evidence>
<evidence type="ECO:0000313" key="7">
    <source>
        <dbReference type="Proteomes" id="UP001058271"/>
    </source>
</evidence>
<reference evidence="6" key="1">
    <citation type="submission" date="2021-04" db="EMBL/GenBank/DDBJ databases">
        <title>Biosynthetic gene clusters of Dactylosporangioum roseum.</title>
        <authorList>
            <person name="Hartkoorn R.C."/>
            <person name="Beaudoing E."/>
            <person name="Hot D."/>
            <person name="Moureu S."/>
        </authorList>
    </citation>
    <scope>NUCLEOTIDE SEQUENCE</scope>
    <source>
        <strain evidence="6">NRRL B-16295</strain>
    </source>
</reference>
<keyword evidence="3" id="KW-0560">Oxidoreductase</keyword>
<organism evidence="6 7">
    <name type="scientific">Dactylosporangium roseum</name>
    <dbReference type="NCBI Taxonomy" id="47989"/>
    <lineage>
        <taxon>Bacteria</taxon>
        <taxon>Bacillati</taxon>
        <taxon>Actinomycetota</taxon>
        <taxon>Actinomycetes</taxon>
        <taxon>Micromonosporales</taxon>
        <taxon>Micromonosporaceae</taxon>
        <taxon>Dactylosporangium</taxon>
    </lineage>
</organism>
<dbReference type="InterPro" id="IPR005399">
    <property type="entry name" value="K_chnl_volt-dep_bsu_KCNAB-rel"/>
</dbReference>
<feature type="compositionally biased region" description="Gly residues" evidence="4">
    <location>
        <begin position="244"/>
        <end position="259"/>
    </location>
</feature>
<keyword evidence="7" id="KW-1185">Reference proteome</keyword>
<evidence type="ECO:0000256" key="4">
    <source>
        <dbReference type="SAM" id="MobiDB-lite"/>
    </source>
</evidence>
<accession>A0ABY5ZDT8</accession>
<dbReference type="PANTHER" id="PTHR43150:SF4">
    <property type="entry name" value="L-GLYCERALDEHYDE 3-PHOSPHATE REDUCTASE"/>
    <property type="match status" value="1"/>
</dbReference>
<keyword evidence="2" id="KW-0521">NADP</keyword>
<dbReference type="EMBL" id="CP073721">
    <property type="protein sequence ID" value="UWZ40313.1"/>
    <property type="molecule type" value="Genomic_DNA"/>
</dbReference>
<dbReference type="InterPro" id="IPR036812">
    <property type="entry name" value="NAD(P)_OxRdtase_dom_sf"/>
</dbReference>
<evidence type="ECO:0000256" key="1">
    <source>
        <dbReference type="ARBA" id="ARBA00006515"/>
    </source>
</evidence>
<feature type="compositionally biased region" description="Low complexity" evidence="4">
    <location>
        <begin position="225"/>
        <end position="238"/>
    </location>
</feature>
<dbReference type="Pfam" id="PF00248">
    <property type="entry name" value="Aldo_ket_red"/>
    <property type="match status" value="1"/>
</dbReference>
<dbReference type="InterPro" id="IPR023210">
    <property type="entry name" value="NADP_OxRdtase_dom"/>
</dbReference>
<evidence type="ECO:0000256" key="2">
    <source>
        <dbReference type="ARBA" id="ARBA00022857"/>
    </source>
</evidence>
<name>A0ABY5ZDT8_9ACTN</name>
<gene>
    <name evidence="6" type="ORF">Drose_10755</name>
</gene>
<evidence type="ECO:0000259" key="5">
    <source>
        <dbReference type="Pfam" id="PF00248"/>
    </source>
</evidence>
<dbReference type="Proteomes" id="UP001058271">
    <property type="component" value="Chromosome"/>
</dbReference>
<feature type="region of interest" description="Disordered" evidence="4">
    <location>
        <begin position="201"/>
        <end position="280"/>
    </location>
</feature>
<dbReference type="Gene3D" id="3.20.20.100">
    <property type="entry name" value="NADP-dependent oxidoreductase domain"/>
    <property type="match status" value="1"/>
</dbReference>
<feature type="domain" description="NADP-dependent oxidoreductase" evidence="5">
    <location>
        <begin position="4"/>
        <end position="107"/>
    </location>
</feature>
<comment type="similarity">
    <text evidence="1">Belongs to the shaker potassium channel beta subunit family.</text>
</comment>
<evidence type="ECO:0000313" key="6">
    <source>
        <dbReference type="EMBL" id="UWZ40313.1"/>
    </source>
</evidence>
<dbReference type="SUPFAM" id="SSF51430">
    <property type="entry name" value="NAD(P)-linked oxidoreductase"/>
    <property type="match status" value="1"/>
</dbReference>